<reference evidence="2" key="1">
    <citation type="submission" date="2006-10" db="EMBL/GenBank/DDBJ databases">
        <title>Complete sequence of Solibacter usitatus Ellin6076.</title>
        <authorList>
            <consortium name="US DOE Joint Genome Institute"/>
            <person name="Copeland A."/>
            <person name="Lucas S."/>
            <person name="Lapidus A."/>
            <person name="Barry K."/>
            <person name="Detter J.C."/>
            <person name="Glavina del Rio T."/>
            <person name="Hammon N."/>
            <person name="Israni S."/>
            <person name="Dalin E."/>
            <person name="Tice H."/>
            <person name="Pitluck S."/>
            <person name="Thompson L.S."/>
            <person name="Brettin T."/>
            <person name="Bruce D."/>
            <person name="Han C."/>
            <person name="Tapia R."/>
            <person name="Gilna P."/>
            <person name="Schmutz J."/>
            <person name="Larimer F."/>
            <person name="Land M."/>
            <person name="Hauser L."/>
            <person name="Kyrpides N."/>
            <person name="Mikhailova N."/>
            <person name="Janssen P.H."/>
            <person name="Kuske C.R."/>
            <person name="Richardson P."/>
        </authorList>
    </citation>
    <scope>NUCLEOTIDE SEQUENCE</scope>
    <source>
        <strain evidence="2">Ellin6076</strain>
    </source>
</reference>
<evidence type="ECO:0000313" key="2">
    <source>
        <dbReference type="EMBL" id="ABJ82782.1"/>
    </source>
</evidence>
<accession>Q027M5</accession>
<feature type="domain" description="Intracellular proteinase inhibitor BsuPI" evidence="1">
    <location>
        <begin position="216"/>
        <end position="288"/>
    </location>
</feature>
<dbReference type="InParanoid" id="Q027M5"/>
<organism evidence="2">
    <name type="scientific">Solibacter usitatus (strain Ellin6076)</name>
    <dbReference type="NCBI Taxonomy" id="234267"/>
    <lineage>
        <taxon>Bacteria</taxon>
        <taxon>Pseudomonadati</taxon>
        <taxon>Acidobacteriota</taxon>
        <taxon>Terriglobia</taxon>
        <taxon>Bryobacterales</taxon>
        <taxon>Solibacteraceae</taxon>
        <taxon>Candidatus Solibacter</taxon>
    </lineage>
</organism>
<proteinExistence type="predicted"/>
<dbReference type="Pfam" id="PF12690">
    <property type="entry name" value="BsuPI"/>
    <property type="match status" value="1"/>
</dbReference>
<dbReference type="HOGENOM" id="CLU_908817_0_0_0"/>
<dbReference type="Gene3D" id="2.60.40.2360">
    <property type="entry name" value="Intracellular proteinase inhibitor BsuPI"/>
    <property type="match status" value="1"/>
</dbReference>
<dbReference type="KEGG" id="sus:Acid_1792"/>
<dbReference type="OrthoDB" id="281452at2"/>
<dbReference type="AlphaFoldDB" id="Q027M5"/>
<dbReference type="InterPro" id="IPR038144">
    <property type="entry name" value="IPI"/>
</dbReference>
<protein>
    <recommendedName>
        <fullName evidence="1">Intracellular proteinase inhibitor BsuPI domain-containing protein</fullName>
    </recommendedName>
</protein>
<dbReference type="InterPro" id="IPR020481">
    <property type="entry name" value="Intracell_prot_inh_BsuPI"/>
</dbReference>
<dbReference type="EMBL" id="CP000473">
    <property type="protein sequence ID" value="ABJ82782.1"/>
    <property type="molecule type" value="Genomic_DNA"/>
</dbReference>
<evidence type="ECO:0000259" key="1">
    <source>
        <dbReference type="Pfam" id="PF12690"/>
    </source>
</evidence>
<name>Q027M5_SOLUE</name>
<sequence precursor="true">MTFFKTALIAIGLNCCLSGADFLPLREGNSWTYREPVSGQTFSVRVGPSTTTGGNSYFKLTGYLDTELLVRAEEVFGSLMYWNEARKQEFLLTSFEPFEGGYWLAPGRACPEQDGQTQNKRGTHDGPAGPVAGVLEIHYRAVGCADIGPVQEQYAEHLGMLRRVQTSIAGSRTFDLVSARVGNLTIDAAPAGKFSVSVAPPSAANPVSSAATFHLQVSSPLTLSFPSGQEYDFVLYDSAGTPRWTWSSSATFIQAQHQRTVTDDWSATVEIPWPATPGDYTVQATVTTAGSPRFAATAPITIAPQQ</sequence>
<gene>
    <name evidence="2" type="ordered locus">Acid_1792</name>
</gene>